<evidence type="ECO:0000313" key="2">
    <source>
        <dbReference type="EMBL" id="GEC76672.1"/>
    </source>
</evidence>
<feature type="signal peptide" evidence="1">
    <location>
        <begin position="1"/>
        <end position="31"/>
    </location>
</feature>
<protein>
    <recommendedName>
        <fullName evidence="4">Lipoprotein</fullName>
    </recommendedName>
</protein>
<gene>
    <name evidence="2" type="ORF">MLI01_28170</name>
</gene>
<proteinExistence type="predicted"/>
<comment type="caution">
    <text evidence="2">The sequence shown here is derived from an EMBL/GenBank/DDBJ whole genome shotgun (WGS) entry which is preliminary data.</text>
</comment>
<organism evidence="2 3">
    <name type="scientific">Microbacterium maritypicum</name>
    <name type="common">Microbacterium liquefaciens</name>
    <dbReference type="NCBI Taxonomy" id="33918"/>
    <lineage>
        <taxon>Bacteria</taxon>
        <taxon>Bacillati</taxon>
        <taxon>Actinomycetota</taxon>
        <taxon>Actinomycetes</taxon>
        <taxon>Micrococcales</taxon>
        <taxon>Microbacteriaceae</taxon>
        <taxon>Microbacterium</taxon>
    </lineage>
</organism>
<evidence type="ECO:0000313" key="3">
    <source>
        <dbReference type="Proteomes" id="UP000317410"/>
    </source>
</evidence>
<dbReference type="AlphaFoldDB" id="A0A4Y4BAY8"/>
<feature type="chain" id="PRO_5039428468" description="Lipoprotein" evidence="1">
    <location>
        <begin position="32"/>
        <end position="183"/>
    </location>
</feature>
<accession>A0A4Y4BAY8</accession>
<evidence type="ECO:0000256" key="1">
    <source>
        <dbReference type="SAM" id="SignalP"/>
    </source>
</evidence>
<dbReference type="EMBL" id="BJNQ01000023">
    <property type="protein sequence ID" value="GEC76672.1"/>
    <property type="molecule type" value="Genomic_DNA"/>
</dbReference>
<name>A0A4Y4BAY8_MICMQ</name>
<dbReference type="PROSITE" id="PS51257">
    <property type="entry name" value="PROKAR_LIPOPROTEIN"/>
    <property type="match status" value="1"/>
</dbReference>
<dbReference type="Proteomes" id="UP000317410">
    <property type="component" value="Unassembled WGS sequence"/>
</dbReference>
<reference evidence="2 3" key="1">
    <citation type="submission" date="2019-06" db="EMBL/GenBank/DDBJ databases">
        <title>Whole genome shotgun sequence of Microbacterium liquefaciens NBRC 15037.</title>
        <authorList>
            <person name="Hosoyama A."/>
            <person name="Uohara A."/>
            <person name="Ohji S."/>
            <person name="Ichikawa N."/>
        </authorList>
    </citation>
    <scope>NUCLEOTIDE SEQUENCE [LARGE SCALE GENOMIC DNA]</scope>
    <source>
        <strain evidence="2 3">NBRC 15037</strain>
    </source>
</reference>
<keyword evidence="1" id="KW-0732">Signal</keyword>
<evidence type="ECO:0008006" key="4">
    <source>
        <dbReference type="Google" id="ProtNLM"/>
    </source>
</evidence>
<sequence length="183" mass="19958">MPHLRGSNLVAASLFITLAATLVSCSSATDASPGAGADPESFSLSPAADTVYQCLRDRGWDVTINWDGGIEANSSQVPSGQQDLYVSDEKECWALIDDRIERMDSEAIADVYKQELATRECLIDHGFDVDPAPSEQQYIDSFHDERWMAYGASTLTTTPIGESEFREVSEKCPQPAWSLGASE</sequence>